<gene>
    <name evidence="9" type="primary">20195985</name>
    <name evidence="8" type="ORF">HELRODRAFT_127280</name>
</gene>
<dbReference type="Proteomes" id="UP000015101">
    <property type="component" value="Unassembled WGS sequence"/>
</dbReference>
<dbReference type="GO" id="GO:0003677">
    <property type="term" value="F:DNA binding"/>
    <property type="evidence" value="ECO:0007669"/>
    <property type="project" value="UniProtKB-KW"/>
</dbReference>
<dbReference type="RefSeq" id="XP_009028371.1">
    <property type="nucleotide sequence ID" value="XM_009030123.1"/>
</dbReference>
<evidence type="ECO:0000313" key="9">
    <source>
        <dbReference type="EnsemblMetazoa" id="HelroP127280"/>
    </source>
</evidence>
<dbReference type="Pfam" id="PF00010">
    <property type="entry name" value="HLH"/>
    <property type="match status" value="1"/>
</dbReference>
<evidence type="ECO:0000313" key="10">
    <source>
        <dbReference type="Proteomes" id="UP000015101"/>
    </source>
</evidence>
<dbReference type="OrthoDB" id="71302at2759"/>
<evidence type="ECO:0000259" key="6">
    <source>
        <dbReference type="PROSITE" id="PS50112"/>
    </source>
</evidence>
<dbReference type="InParanoid" id="T1EHD5"/>
<proteinExistence type="predicted"/>
<dbReference type="eggNOG" id="KOG3561">
    <property type="taxonomic scope" value="Eukaryota"/>
</dbReference>
<dbReference type="InterPro" id="IPR036638">
    <property type="entry name" value="HLH_DNA-bd_sf"/>
</dbReference>
<dbReference type="STRING" id="6412.T1EHD5"/>
<evidence type="ECO:0000256" key="1">
    <source>
        <dbReference type="ARBA" id="ARBA00022737"/>
    </source>
</evidence>
<dbReference type="InterPro" id="IPR050933">
    <property type="entry name" value="Circadian_TF"/>
</dbReference>
<dbReference type="GO" id="GO:0005737">
    <property type="term" value="C:cytoplasm"/>
    <property type="evidence" value="ECO:0007669"/>
    <property type="project" value="InterPro"/>
</dbReference>
<dbReference type="PROSITE" id="PS50888">
    <property type="entry name" value="BHLH"/>
    <property type="match status" value="1"/>
</dbReference>
<dbReference type="GO" id="GO:0046983">
    <property type="term" value="F:protein dimerization activity"/>
    <property type="evidence" value="ECO:0007669"/>
    <property type="project" value="InterPro"/>
</dbReference>
<dbReference type="GO" id="GO:0005667">
    <property type="term" value="C:transcription regulator complex"/>
    <property type="evidence" value="ECO:0007669"/>
    <property type="project" value="InterPro"/>
</dbReference>
<dbReference type="PANTHER" id="PTHR23042">
    <property type="entry name" value="CIRCADIAN PROTEIN CLOCK/ARNT/BMAL/PAS"/>
    <property type="match status" value="1"/>
</dbReference>
<dbReference type="InterPro" id="IPR011598">
    <property type="entry name" value="bHLH_dom"/>
</dbReference>
<dbReference type="InterPro" id="IPR013654">
    <property type="entry name" value="PAS_2"/>
</dbReference>
<keyword evidence="10" id="KW-1185">Reference proteome</keyword>
<name>T1EHD5_HELRO</name>
<dbReference type="KEGG" id="hro:HELRODRAFT_127280"/>
<dbReference type="EMBL" id="KB097605">
    <property type="protein sequence ID" value="ESN93507.1"/>
    <property type="molecule type" value="Genomic_DNA"/>
</dbReference>
<dbReference type="EMBL" id="AMQM01007383">
    <property type="status" value="NOT_ANNOTATED_CDS"/>
    <property type="molecule type" value="Genomic_DNA"/>
</dbReference>
<evidence type="ECO:0000313" key="8">
    <source>
        <dbReference type="EMBL" id="ESN93507.1"/>
    </source>
</evidence>
<accession>T1EHD5</accession>
<keyword evidence="5" id="KW-0539">Nucleus</keyword>
<dbReference type="InterPro" id="IPR001067">
    <property type="entry name" value="Nuc_translocat"/>
</dbReference>
<evidence type="ECO:0000256" key="2">
    <source>
        <dbReference type="ARBA" id="ARBA00023015"/>
    </source>
</evidence>
<dbReference type="SMART" id="SM00353">
    <property type="entry name" value="HLH"/>
    <property type="match status" value="1"/>
</dbReference>
<dbReference type="CDD" id="cd00130">
    <property type="entry name" value="PAS"/>
    <property type="match status" value="1"/>
</dbReference>
<feature type="domain" description="BHLH" evidence="7">
    <location>
        <begin position="1"/>
        <end position="47"/>
    </location>
</feature>
<sequence>IERRRRSKMATLLNELAEILPANQTPDQRKPDKLTMLKLATDYMKTLNLKTYGPSSINNCKFATDAELKKLILDVTGGFLFAVLCDSGEVIYVSENVGEVLGCSQAAFYNENLFNLVHPTDIDALKQ</sequence>
<reference evidence="8 10" key="2">
    <citation type="journal article" date="2013" name="Nature">
        <title>Insights into bilaterian evolution from three spiralian genomes.</title>
        <authorList>
            <person name="Simakov O."/>
            <person name="Marletaz F."/>
            <person name="Cho S.J."/>
            <person name="Edsinger-Gonzales E."/>
            <person name="Havlak P."/>
            <person name="Hellsten U."/>
            <person name="Kuo D.H."/>
            <person name="Larsson T."/>
            <person name="Lv J."/>
            <person name="Arendt D."/>
            <person name="Savage R."/>
            <person name="Osoegawa K."/>
            <person name="de Jong P."/>
            <person name="Grimwood J."/>
            <person name="Chapman J.A."/>
            <person name="Shapiro H."/>
            <person name="Aerts A."/>
            <person name="Otillar R.P."/>
            <person name="Terry A.Y."/>
            <person name="Boore J.L."/>
            <person name="Grigoriev I.V."/>
            <person name="Lindberg D.R."/>
            <person name="Seaver E.C."/>
            <person name="Weisblat D.A."/>
            <person name="Putnam N.H."/>
            <person name="Rokhsar D.S."/>
        </authorList>
    </citation>
    <scope>NUCLEOTIDE SEQUENCE</scope>
</reference>
<dbReference type="PROSITE" id="PS50112">
    <property type="entry name" value="PAS"/>
    <property type="match status" value="1"/>
</dbReference>
<dbReference type="InterPro" id="IPR000014">
    <property type="entry name" value="PAS"/>
</dbReference>
<dbReference type="GO" id="GO:0003700">
    <property type="term" value="F:DNA-binding transcription factor activity"/>
    <property type="evidence" value="ECO:0007669"/>
    <property type="project" value="InterPro"/>
</dbReference>
<dbReference type="Gene3D" id="4.10.280.10">
    <property type="entry name" value="Helix-loop-helix DNA-binding domain"/>
    <property type="match status" value="1"/>
</dbReference>
<dbReference type="CTD" id="20195985"/>
<keyword evidence="4" id="KW-0804">Transcription</keyword>
<feature type="domain" description="PAS" evidence="6">
    <location>
        <begin position="87"/>
        <end position="127"/>
    </location>
</feature>
<dbReference type="EnsemblMetazoa" id="HelroT127280">
    <property type="protein sequence ID" value="HelroP127280"/>
    <property type="gene ID" value="HelroG127280"/>
</dbReference>
<keyword evidence="2" id="KW-0805">Transcription regulation</keyword>
<dbReference type="PRINTS" id="PR00785">
    <property type="entry name" value="NCTRNSLOCATR"/>
</dbReference>
<dbReference type="SUPFAM" id="SSF47459">
    <property type="entry name" value="HLH, helix-loop-helix DNA-binding domain"/>
    <property type="match status" value="1"/>
</dbReference>
<dbReference type="InterPro" id="IPR035965">
    <property type="entry name" value="PAS-like_dom_sf"/>
</dbReference>
<evidence type="ECO:0000256" key="4">
    <source>
        <dbReference type="ARBA" id="ARBA00023163"/>
    </source>
</evidence>
<dbReference type="GeneID" id="20195985"/>
<dbReference type="Gene3D" id="3.30.450.20">
    <property type="entry name" value="PAS domain"/>
    <property type="match status" value="1"/>
</dbReference>
<dbReference type="SUPFAM" id="SSF55785">
    <property type="entry name" value="PYP-like sensor domain (PAS domain)"/>
    <property type="match status" value="1"/>
</dbReference>
<evidence type="ECO:0000259" key="7">
    <source>
        <dbReference type="PROSITE" id="PS50888"/>
    </source>
</evidence>
<dbReference type="GO" id="GO:0005634">
    <property type="term" value="C:nucleus"/>
    <property type="evidence" value="ECO:0007669"/>
    <property type="project" value="InterPro"/>
</dbReference>
<keyword evidence="1" id="KW-0677">Repeat</keyword>
<dbReference type="AlphaFoldDB" id="T1EHD5"/>
<evidence type="ECO:0008006" key="11">
    <source>
        <dbReference type="Google" id="ProtNLM"/>
    </source>
</evidence>
<evidence type="ECO:0000256" key="5">
    <source>
        <dbReference type="ARBA" id="ARBA00023242"/>
    </source>
</evidence>
<organism evidence="9 10">
    <name type="scientific">Helobdella robusta</name>
    <name type="common">Californian leech</name>
    <dbReference type="NCBI Taxonomy" id="6412"/>
    <lineage>
        <taxon>Eukaryota</taxon>
        <taxon>Metazoa</taxon>
        <taxon>Spiralia</taxon>
        <taxon>Lophotrochozoa</taxon>
        <taxon>Annelida</taxon>
        <taxon>Clitellata</taxon>
        <taxon>Hirudinea</taxon>
        <taxon>Rhynchobdellida</taxon>
        <taxon>Glossiphoniidae</taxon>
        <taxon>Helobdella</taxon>
    </lineage>
</organism>
<reference evidence="9" key="3">
    <citation type="submission" date="2015-06" db="UniProtKB">
        <authorList>
            <consortium name="EnsemblMetazoa"/>
        </authorList>
    </citation>
    <scope>IDENTIFICATION</scope>
</reference>
<evidence type="ECO:0000256" key="3">
    <source>
        <dbReference type="ARBA" id="ARBA00023125"/>
    </source>
</evidence>
<dbReference type="HOGENOM" id="CLU_124784_0_0_1"/>
<dbReference type="OMA" id="NDKEMNC"/>
<protein>
    <recommendedName>
        <fullName evidence="11">BHLH domain-containing protein</fullName>
    </recommendedName>
</protein>
<keyword evidence="3" id="KW-0238">DNA-binding</keyword>
<reference evidence="10" key="1">
    <citation type="submission" date="2012-12" db="EMBL/GenBank/DDBJ databases">
        <authorList>
            <person name="Hellsten U."/>
            <person name="Grimwood J."/>
            <person name="Chapman J.A."/>
            <person name="Shapiro H."/>
            <person name="Aerts A."/>
            <person name="Otillar R.P."/>
            <person name="Terry A.Y."/>
            <person name="Boore J.L."/>
            <person name="Simakov O."/>
            <person name="Marletaz F."/>
            <person name="Cho S.-J."/>
            <person name="Edsinger-Gonzales E."/>
            <person name="Havlak P."/>
            <person name="Kuo D.-H."/>
            <person name="Larsson T."/>
            <person name="Lv J."/>
            <person name="Arendt D."/>
            <person name="Savage R."/>
            <person name="Osoegawa K."/>
            <person name="de Jong P."/>
            <person name="Lindberg D.R."/>
            <person name="Seaver E.C."/>
            <person name="Weisblat D.A."/>
            <person name="Putnam N.H."/>
            <person name="Grigoriev I.V."/>
            <person name="Rokhsar D.S."/>
        </authorList>
    </citation>
    <scope>NUCLEOTIDE SEQUENCE</scope>
</reference>
<dbReference type="Pfam" id="PF08446">
    <property type="entry name" value="PAS_2"/>
    <property type="match status" value="1"/>
</dbReference>